<dbReference type="EMBL" id="CBTJ020000020">
    <property type="protein sequence ID" value="CDI01255.1"/>
    <property type="molecule type" value="Genomic_DNA"/>
</dbReference>
<reference evidence="2" key="1">
    <citation type="submission" date="2013-07" db="EMBL/GenBank/DDBJ databases">
        <authorList>
            <person name="McIlroy S."/>
        </authorList>
    </citation>
    <scope>NUCLEOTIDE SEQUENCE [LARGE SCALE GENOMIC DNA]</scope>
    <source>
        <strain evidence="2">Run_A_D11</strain>
    </source>
</reference>
<evidence type="ECO:0000256" key="1">
    <source>
        <dbReference type="HAMAP-Rule" id="MF_02233"/>
    </source>
</evidence>
<dbReference type="HAMAP" id="MF_02233">
    <property type="entry name" value="UbiV"/>
    <property type="match status" value="1"/>
</dbReference>
<comment type="similarity">
    <text evidence="1">Belongs to the peptidase U32 family. UbiV subfamily.</text>
</comment>
<dbReference type="InterPro" id="IPR001539">
    <property type="entry name" value="Peptidase_U32"/>
</dbReference>
<comment type="pathway">
    <text evidence="1">Cofactor biosynthesis; ubiquinone biosynthesis.</text>
</comment>
<accession>W6M685</accession>
<keyword evidence="1" id="KW-0408">Iron</keyword>
<evidence type="ECO:0000313" key="3">
    <source>
        <dbReference type="Proteomes" id="UP000035760"/>
    </source>
</evidence>
<keyword evidence="3" id="KW-1185">Reference proteome</keyword>
<comment type="caution">
    <text evidence="2">The sequence shown here is derived from an EMBL/GenBank/DDBJ whole genome shotgun (WGS) entry which is preliminary data.</text>
</comment>
<gene>
    <name evidence="2" type="primary">yhbV</name>
    <name evidence="1" type="synonym">ubiV</name>
    <name evidence="2" type="ORF">BN873_150043</name>
</gene>
<dbReference type="RefSeq" id="WP_048670373.1">
    <property type="nucleotide sequence ID" value="NZ_CBTJ020000020.1"/>
</dbReference>
<dbReference type="STRING" id="1400863.BN873_150043"/>
<keyword evidence="2" id="KW-0378">Hydrolase</keyword>
<dbReference type="InterPro" id="IPR043693">
    <property type="entry name" value="UbiV"/>
</dbReference>
<keyword evidence="1" id="KW-0479">Metal-binding</keyword>
<protein>
    <recommendedName>
        <fullName evidence="1">Ubiquinone biosynthesis protein UbiV</fullName>
    </recommendedName>
</protein>
<dbReference type="GO" id="GO:0008233">
    <property type="term" value="F:peptidase activity"/>
    <property type="evidence" value="ECO:0007669"/>
    <property type="project" value="UniProtKB-KW"/>
</dbReference>
<keyword evidence="1" id="KW-0004">4Fe-4S</keyword>
<comment type="function">
    <text evidence="1">Required for O(2)-independent ubiquinone (coenzyme Q) biosynthesis. Together with UbiU, is essential for the C6-hydroxylation reaction in the oxygen-independent ubiquinone biosynthesis pathway.</text>
</comment>
<feature type="binding site" evidence="1">
    <location>
        <position position="44"/>
    </location>
    <ligand>
        <name>[4Fe-4S] cluster</name>
        <dbReference type="ChEBI" id="CHEBI:49883"/>
    </ligand>
</feature>
<evidence type="ECO:0000313" key="2">
    <source>
        <dbReference type="EMBL" id="CDI01255.1"/>
    </source>
</evidence>
<dbReference type="Proteomes" id="UP000035760">
    <property type="component" value="Unassembled WGS sequence"/>
</dbReference>
<dbReference type="InterPro" id="IPR051454">
    <property type="entry name" value="RNA/ubiquinone_mod_enzymes"/>
</dbReference>
<dbReference type="GO" id="GO:0006508">
    <property type="term" value="P:proteolysis"/>
    <property type="evidence" value="ECO:0007669"/>
    <property type="project" value="UniProtKB-KW"/>
</dbReference>
<keyword evidence="2" id="KW-0645">Protease</keyword>
<name>W6M685_9GAMM</name>
<dbReference type="GO" id="GO:0006744">
    <property type="term" value="P:ubiquinone biosynthetic process"/>
    <property type="evidence" value="ECO:0007669"/>
    <property type="project" value="UniProtKB-UniRule"/>
</dbReference>
<comment type="subunit">
    <text evidence="1">Forms a heterodimer with UbiU.</text>
</comment>
<dbReference type="GO" id="GO:0051539">
    <property type="term" value="F:4 iron, 4 sulfur cluster binding"/>
    <property type="evidence" value="ECO:0007669"/>
    <property type="project" value="UniProtKB-UniRule"/>
</dbReference>
<comment type="cofactor">
    <cofactor evidence="1">
        <name>[4Fe-4S] cluster</name>
        <dbReference type="ChEBI" id="CHEBI:49883"/>
    </cofactor>
</comment>
<dbReference type="AlphaFoldDB" id="W6M685"/>
<dbReference type="UniPathway" id="UPA00232"/>
<dbReference type="PANTHER" id="PTHR30217:SF11">
    <property type="entry name" value="UBIQUINONE BIOSYNTHESIS PROTEIN UBIV"/>
    <property type="match status" value="1"/>
</dbReference>
<keyword evidence="1" id="KW-0411">Iron-sulfur</keyword>
<organism evidence="2 3">
    <name type="scientific">Candidatus Competibacter denitrificans Run_A_D11</name>
    <dbReference type="NCBI Taxonomy" id="1400863"/>
    <lineage>
        <taxon>Bacteria</taxon>
        <taxon>Pseudomonadati</taxon>
        <taxon>Pseudomonadota</taxon>
        <taxon>Gammaproteobacteria</taxon>
        <taxon>Candidatus Competibacteraceae</taxon>
        <taxon>Candidatus Competibacter</taxon>
    </lineage>
</organism>
<dbReference type="NCBIfam" id="NF011991">
    <property type="entry name" value="PRK15447.1"/>
    <property type="match status" value="1"/>
</dbReference>
<feature type="binding site" evidence="1">
    <location>
        <position position="180"/>
    </location>
    <ligand>
        <name>[4Fe-4S] cluster</name>
        <dbReference type="ChEBI" id="CHEBI:49883"/>
    </ligand>
</feature>
<sequence>MSEQQSKLALGPVLYYWPKEKLLDFYERMSATPVDIIYLGETVCSKRHAMNTADWLDLAERMRAAGKEVVLATMALLEAESELKTLRRLCENGCFTVEANDMGAVRLLSERKTPFVLGTGINVYSDRTLQFLAGLGAKRWVMPVELSRTTLASIQAGRPEGMETEVFVYGRMPLAYSARCFTARHHNLPKDDCQYRCLDYPEGLILSTREGLTFLALNGIQTQSAQTCNLLPELEELRELKVDVLRISPQPEGTEAVIAAFAACLRGEGDPVKDAARLNAALPLGACDGYWHGQPGLQQMMETALLQEGAA</sequence>
<reference evidence="2" key="2">
    <citation type="submission" date="2014-03" db="EMBL/GenBank/DDBJ databases">
        <title>Candidatus Competibacter-lineage genomes retrieved from metagenomes reveal functional metabolic diversity.</title>
        <authorList>
            <person name="McIlroy S.J."/>
            <person name="Albertsen M."/>
            <person name="Andresen E.K."/>
            <person name="Saunders A.M."/>
            <person name="Kristiansen R."/>
            <person name="Stokholm-Bjerregaard M."/>
            <person name="Nielsen K.L."/>
            <person name="Nielsen P.H."/>
        </authorList>
    </citation>
    <scope>NUCLEOTIDE SEQUENCE</scope>
    <source>
        <strain evidence="2">Run_A_D11</strain>
    </source>
</reference>
<dbReference type="GO" id="GO:0046872">
    <property type="term" value="F:metal ion binding"/>
    <property type="evidence" value="ECO:0007669"/>
    <property type="project" value="UniProtKB-KW"/>
</dbReference>
<keyword evidence="1" id="KW-0831">Ubiquinone biosynthesis</keyword>
<dbReference type="PANTHER" id="PTHR30217">
    <property type="entry name" value="PEPTIDASE U32 FAMILY"/>
    <property type="match status" value="1"/>
</dbReference>
<proteinExistence type="inferred from homology"/>
<feature type="binding site" evidence="1">
    <location>
        <position position="197"/>
    </location>
    <ligand>
        <name>[4Fe-4S] cluster</name>
        <dbReference type="ChEBI" id="CHEBI:49883"/>
    </ligand>
</feature>
<dbReference type="OrthoDB" id="8523349at2"/>
<feature type="binding site" evidence="1">
    <location>
        <position position="193"/>
    </location>
    <ligand>
        <name>[4Fe-4S] cluster</name>
        <dbReference type="ChEBI" id="CHEBI:49883"/>
    </ligand>
</feature>
<dbReference type="Pfam" id="PF01136">
    <property type="entry name" value="Peptidase_U32"/>
    <property type="match status" value="1"/>
</dbReference>